<proteinExistence type="predicted"/>
<organism evidence="3 4">
    <name type="scientific">Endocarpon pusillum</name>
    <dbReference type="NCBI Taxonomy" id="364733"/>
    <lineage>
        <taxon>Eukaryota</taxon>
        <taxon>Fungi</taxon>
        <taxon>Dikarya</taxon>
        <taxon>Ascomycota</taxon>
        <taxon>Pezizomycotina</taxon>
        <taxon>Eurotiomycetes</taxon>
        <taxon>Chaetothyriomycetidae</taxon>
        <taxon>Verrucariales</taxon>
        <taxon>Verrucariaceae</taxon>
        <taxon>Endocarpon</taxon>
    </lineage>
</organism>
<comment type="caution">
    <text evidence="3">The sequence shown here is derived from an EMBL/GenBank/DDBJ whole genome shotgun (WGS) entry which is preliminary data.</text>
</comment>
<dbReference type="EMBL" id="JAACFV010000165">
    <property type="protein sequence ID" value="KAF7503716.1"/>
    <property type="molecule type" value="Genomic_DNA"/>
</dbReference>
<evidence type="ECO:0000313" key="4">
    <source>
        <dbReference type="Proteomes" id="UP000606974"/>
    </source>
</evidence>
<reference evidence="3" key="1">
    <citation type="submission" date="2020-02" db="EMBL/GenBank/DDBJ databases">
        <authorList>
            <person name="Palmer J.M."/>
        </authorList>
    </citation>
    <scope>NUCLEOTIDE SEQUENCE</scope>
    <source>
        <strain evidence="3">EPUS1.4</strain>
        <tissue evidence="3">Thallus</tissue>
    </source>
</reference>
<keyword evidence="2" id="KW-1133">Transmembrane helix</keyword>
<feature type="region of interest" description="Disordered" evidence="1">
    <location>
        <begin position="42"/>
        <end position="66"/>
    </location>
</feature>
<keyword evidence="4" id="KW-1185">Reference proteome</keyword>
<dbReference type="Proteomes" id="UP000606974">
    <property type="component" value="Unassembled WGS sequence"/>
</dbReference>
<feature type="transmembrane region" description="Helical" evidence="2">
    <location>
        <begin position="101"/>
        <end position="129"/>
    </location>
</feature>
<evidence type="ECO:0000256" key="2">
    <source>
        <dbReference type="SAM" id="Phobius"/>
    </source>
</evidence>
<evidence type="ECO:0000313" key="3">
    <source>
        <dbReference type="EMBL" id="KAF7503716.1"/>
    </source>
</evidence>
<accession>A0A8H7AAV8</accession>
<evidence type="ECO:0000256" key="1">
    <source>
        <dbReference type="SAM" id="MobiDB-lite"/>
    </source>
</evidence>
<gene>
    <name evidence="3" type="ORF">GJ744_003341</name>
</gene>
<protein>
    <submittedName>
        <fullName evidence="3">Uncharacterized protein</fullName>
    </submittedName>
</protein>
<keyword evidence="2" id="KW-0472">Membrane</keyword>
<name>A0A8H7AAV8_9EURO</name>
<feature type="compositionally biased region" description="Basic and acidic residues" evidence="1">
    <location>
        <begin position="49"/>
        <end position="58"/>
    </location>
</feature>
<feature type="transmembrane region" description="Helical" evidence="2">
    <location>
        <begin position="135"/>
        <end position="156"/>
    </location>
</feature>
<keyword evidence="2" id="KW-0812">Transmembrane</keyword>
<sequence>MDFSSDRVLYRGHLQSAFISRKYAVLETEGFAVSVSQAESQSSPYLGHHSGDELESSRNHPIQQPRIPPVTTDLVRNFDWPNPPTEMLHPSTKHYTSRRRWVLSTPVLVCIIILVTLLSIVVGVLVGVFTRNASLGIAATSAIAAILSSIAGTLILRSRRHDQ</sequence>
<dbReference type="AlphaFoldDB" id="A0A8H7AAV8"/>